<gene>
    <name evidence="1" type="ORF">NG799_24755</name>
</gene>
<sequence length="69" mass="8189">MMIIDAIYQFPNLTVTDIFSHIYSVGRITQRDRQFIKVALLEQDLSDEEITLIDRLVYAVRRGWLQMID</sequence>
<dbReference type="RefSeq" id="WP_368008984.1">
    <property type="nucleotide sequence ID" value="NZ_JAMXFF010000052.1"/>
</dbReference>
<comment type="caution">
    <text evidence="1">The sequence shown here is derived from an EMBL/GenBank/DDBJ whole genome shotgun (WGS) entry which is preliminary data.</text>
</comment>
<reference evidence="1 2" key="1">
    <citation type="journal article" date="2022" name="Front. Microbiol.">
        <title>High genomic differentiation and limited gene flow indicate recent cryptic speciation within the genus Laspinema (cyanobacteria).</title>
        <authorList>
            <person name="Stanojkovic A."/>
            <person name="Skoupy S."/>
            <person name="Skaloud P."/>
            <person name="Dvorak P."/>
        </authorList>
    </citation>
    <scope>NUCLEOTIDE SEQUENCE [LARGE SCALE GENOMIC DNA]</scope>
    <source>
        <strain evidence="1 2">D2a</strain>
    </source>
</reference>
<dbReference type="EMBL" id="JAMXFF010000052">
    <property type="protein sequence ID" value="MCT7969529.1"/>
    <property type="molecule type" value="Genomic_DNA"/>
</dbReference>
<keyword evidence="2" id="KW-1185">Reference proteome</keyword>
<evidence type="ECO:0000313" key="2">
    <source>
        <dbReference type="Proteomes" id="UP001525890"/>
    </source>
</evidence>
<proteinExistence type="predicted"/>
<dbReference type="Proteomes" id="UP001525890">
    <property type="component" value="Unassembled WGS sequence"/>
</dbReference>
<evidence type="ECO:0000313" key="1">
    <source>
        <dbReference type="EMBL" id="MCT7969529.1"/>
    </source>
</evidence>
<organism evidence="1 2">
    <name type="scientific">Laspinema palackyanum D2a</name>
    <dbReference type="NCBI Taxonomy" id="2953684"/>
    <lineage>
        <taxon>Bacteria</taxon>
        <taxon>Bacillati</taxon>
        <taxon>Cyanobacteriota</taxon>
        <taxon>Cyanophyceae</taxon>
        <taxon>Oscillatoriophycideae</taxon>
        <taxon>Oscillatoriales</taxon>
        <taxon>Laspinemataceae</taxon>
        <taxon>Laspinema</taxon>
        <taxon>Laspinema palackyanum</taxon>
    </lineage>
</organism>
<name>A0ABT2MXP8_9CYAN</name>
<protein>
    <submittedName>
        <fullName evidence="1">Uncharacterized protein</fullName>
    </submittedName>
</protein>
<accession>A0ABT2MXP8</accession>